<feature type="non-terminal residue" evidence="1">
    <location>
        <position position="501"/>
    </location>
</feature>
<dbReference type="Proteomes" id="UP000789920">
    <property type="component" value="Unassembled WGS sequence"/>
</dbReference>
<gene>
    <name evidence="1" type="ORF">RPERSI_LOCUS867</name>
</gene>
<sequence length="501" mass="52820">MNGLFIIFIICILTTNLDASNAPGHLYRRQENNTVNPPSTAASGILCPTTPVPFTTTVNSSASTTVSTVTGSTTSFVTITGQAIPSVITTTLPAIDFNQPIRARNETIPSQAYKVASDYKIITSKRGFSNCGGIIDIDDFRILYSASKKTFIPFFRGRSPVVVDNATARVYVQIYGTSVALEFNGIPCYGEKNASPCTSDNVIDSGNTFDESIAKKVGGFLIKYGYFSLIESLGGYAILTVQTGDNDPYLACAMAKVADDDTMADSLVSPSAATAYTAASAAVGVVCLALAAGGIVTVATVGTDAPPDEVYDVGNEPLDKAENGNLRDAPGIGDHPATETPSHIQYPSFYDFIFYTQSIIATGWLTLNLTSEYRKFTSTFSWAIAQGFINLKILASAANNLRYNICGVMLSTNTNAISAPGTCVDSENGYTLPPVGSSSSLTFGTNNSVPTSTPQTVTNPYGIDSYAHIIGIPVEDLPFASIMGFLAVTGIAITLVLLSAI</sequence>
<reference evidence="1" key="1">
    <citation type="submission" date="2021-06" db="EMBL/GenBank/DDBJ databases">
        <authorList>
            <person name="Kallberg Y."/>
            <person name="Tangrot J."/>
            <person name="Rosling A."/>
        </authorList>
    </citation>
    <scope>NUCLEOTIDE SEQUENCE</scope>
    <source>
        <strain evidence="1">MA461A</strain>
    </source>
</reference>
<keyword evidence="2" id="KW-1185">Reference proteome</keyword>
<accession>A0ACA9KJP8</accession>
<name>A0ACA9KJP8_9GLOM</name>
<protein>
    <submittedName>
        <fullName evidence="1">17867_t:CDS:1</fullName>
    </submittedName>
</protein>
<evidence type="ECO:0000313" key="1">
    <source>
        <dbReference type="EMBL" id="CAG8478227.1"/>
    </source>
</evidence>
<organism evidence="1 2">
    <name type="scientific">Racocetra persica</name>
    <dbReference type="NCBI Taxonomy" id="160502"/>
    <lineage>
        <taxon>Eukaryota</taxon>
        <taxon>Fungi</taxon>
        <taxon>Fungi incertae sedis</taxon>
        <taxon>Mucoromycota</taxon>
        <taxon>Glomeromycotina</taxon>
        <taxon>Glomeromycetes</taxon>
        <taxon>Diversisporales</taxon>
        <taxon>Gigasporaceae</taxon>
        <taxon>Racocetra</taxon>
    </lineage>
</organism>
<dbReference type="EMBL" id="CAJVQC010000704">
    <property type="protein sequence ID" value="CAG8478227.1"/>
    <property type="molecule type" value="Genomic_DNA"/>
</dbReference>
<comment type="caution">
    <text evidence="1">The sequence shown here is derived from an EMBL/GenBank/DDBJ whole genome shotgun (WGS) entry which is preliminary data.</text>
</comment>
<proteinExistence type="predicted"/>
<evidence type="ECO:0000313" key="2">
    <source>
        <dbReference type="Proteomes" id="UP000789920"/>
    </source>
</evidence>